<reference evidence="8" key="1">
    <citation type="journal article" date="2019" name="Int. J. Syst. Evol. Microbiol.">
        <title>The Global Catalogue of Microorganisms (GCM) 10K type strain sequencing project: providing services to taxonomists for standard genome sequencing and annotation.</title>
        <authorList>
            <consortium name="The Broad Institute Genomics Platform"/>
            <consortium name="The Broad Institute Genome Sequencing Center for Infectious Disease"/>
            <person name="Wu L."/>
            <person name="Ma J."/>
        </authorList>
    </citation>
    <scope>NUCLEOTIDE SEQUENCE [LARGE SCALE GENOMIC DNA]</scope>
    <source>
        <strain evidence="8">CGMCC 4.7405</strain>
    </source>
</reference>
<dbReference type="InterPro" id="IPR000878">
    <property type="entry name" value="4pyrrol_Mease"/>
</dbReference>
<dbReference type="InterPro" id="IPR014776">
    <property type="entry name" value="4pyrrole_Mease_sub2"/>
</dbReference>
<dbReference type="InterPro" id="IPR012797">
    <property type="entry name" value="CobF"/>
</dbReference>
<proteinExistence type="predicted"/>
<organism evidence="7 8">
    <name type="scientific">Lentzea rhizosphaerae</name>
    <dbReference type="NCBI Taxonomy" id="2041025"/>
    <lineage>
        <taxon>Bacteria</taxon>
        <taxon>Bacillati</taxon>
        <taxon>Actinomycetota</taxon>
        <taxon>Actinomycetes</taxon>
        <taxon>Pseudonocardiales</taxon>
        <taxon>Pseudonocardiaceae</taxon>
        <taxon>Lentzea</taxon>
    </lineage>
</organism>
<feature type="domain" description="Tetrapyrrole methylase" evidence="6">
    <location>
        <begin position="3"/>
        <end position="220"/>
    </location>
</feature>
<dbReference type="InterPro" id="IPR035996">
    <property type="entry name" value="4pyrrol_Methylase_sf"/>
</dbReference>
<name>A0ABV8BMF5_9PSEU</name>
<evidence type="ECO:0000256" key="5">
    <source>
        <dbReference type="ARBA" id="ARBA00022691"/>
    </source>
</evidence>
<dbReference type="EMBL" id="JBHRZI010000011">
    <property type="protein sequence ID" value="MFC3891508.1"/>
    <property type="molecule type" value="Genomic_DNA"/>
</dbReference>
<dbReference type="InterPro" id="IPR014777">
    <property type="entry name" value="4pyrrole_Mease_sub1"/>
</dbReference>
<dbReference type="Proteomes" id="UP001595690">
    <property type="component" value="Unassembled WGS sequence"/>
</dbReference>
<dbReference type="NCBIfam" id="TIGR02434">
    <property type="entry name" value="CobF"/>
    <property type="match status" value="1"/>
</dbReference>
<gene>
    <name evidence="7" type="primary">cobF</name>
    <name evidence="7" type="ORF">ACFOWZ_08465</name>
</gene>
<evidence type="ECO:0000313" key="8">
    <source>
        <dbReference type="Proteomes" id="UP001595690"/>
    </source>
</evidence>
<evidence type="ECO:0000313" key="7">
    <source>
        <dbReference type="EMBL" id="MFC3891508.1"/>
    </source>
</evidence>
<keyword evidence="3 7" id="KW-0489">Methyltransferase</keyword>
<evidence type="ECO:0000256" key="3">
    <source>
        <dbReference type="ARBA" id="ARBA00022603"/>
    </source>
</evidence>
<dbReference type="PANTHER" id="PTHR43467:SF1">
    <property type="entry name" value="PRECORRIN-6A SYNTHASE [DEACETYLATING]"/>
    <property type="match status" value="1"/>
</dbReference>
<keyword evidence="2" id="KW-0169">Cobalamin biosynthesis</keyword>
<evidence type="ECO:0000256" key="1">
    <source>
        <dbReference type="ARBA" id="ARBA00004953"/>
    </source>
</evidence>
<comment type="caution">
    <text evidence="7">The sequence shown here is derived from an EMBL/GenBank/DDBJ whole genome shotgun (WGS) entry which is preliminary data.</text>
</comment>
<keyword evidence="8" id="KW-1185">Reference proteome</keyword>
<dbReference type="Pfam" id="PF00590">
    <property type="entry name" value="TP_methylase"/>
    <property type="match status" value="1"/>
</dbReference>
<dbReference type="PANTHER" id="PTHR43467">
    <property type="entry name" value="COBALT-PRECORRIN-2 C(20)-METHYLTRANSFERASE"/>
    <property type="match status" value="1"/>
</dbReference>
<dbReference type="GO" id="GO:0032259">
    <property type="term" value="P:methylation"/>
    <property type="evidence" value="ECO:0007669"/>
    <property type="project" value="UniProtKB-KW"/>
</dbReference>
<keyword evidence="4 7" id="KW-0808">Transferase</keyword>
<dbReference type="SUPFAM" id="SSF53790">
    <property type="entry name" value="Tetrapyrrole methylase"/>
    <property type="match status" value="1"/>
</dbReference>
<dbReference type="EC" id="2.1.1.152" evidence="7"/>
<keyword evidence="5" id="KW-0949">S-adenosyl-L-methionine</keyword>
<accession>A0ABV8BMF5</accession>
<dbReference type="CDD" id="cd11643">
    <property type="entry name" value="Precorrin-6A-synthase"/>
    <property type="match status" value="1"/>
</dbReference>
<dbReference type="PIRSF" id="PIRSF036525">
    <property type="entry name" value="CobF"/>
    <property type="match status" value="1"/>
</dbReference>
<dbReference type="Gene3D" id="3.30.950.10">
    <property type="entry name" value="Methyltransferase, Cobalt-precorrin-4 Transmethylase, Domain 2"/>
    <property type="match status" value="1"/>
</dbReference>
<dbReference type="Gene3D" id="3.40.1010.10">
    <property type="entry name" value="Cobalt-precorrin-4 Transmethylase, Domain 1"/>
    <property type="match status" value="1"/>
</dbReference>
<dbReference type="GO" id="GO:0043819">
    <property type="term" value="F:precorrin-6A synthase (deacetylating) activity"/>
    <property type="evidence" value="ECO:0007669"/>
    <property type="project" value="UniProtKB-EC"/>
</dbReference>
<evidence type="ECO:0000256" key="4">
    <source>
        <dbReference type="ARBA" id="ARBA00022679"/>
    </source>
</evidence>
<sequence>MRKILVIGIGAGNPDHLTVQAVKALQTVDVFFVLDKGSVKQELVDLRSSILAAHVTRPYRWVEGRDPERDRGAADYVAAVDDWRKARADVCLELLSELGEDEVGAFLVWGDPSLYDSTLAILDDLLGRGSEFSVDVIPGVTSVAALTAGHRVSLNQVGKPVQITTGRRLAAGWPSDVDDVAVMLDAKYSFEGVDPDTWIYWGAYLGMPDQILVSGRVGDVAAKIREVREEARARKGWIMDTYLLRRS</sequence>
<evidence type="ECO:0000256" key="2">
    <source>
        <dbReference type="ARBA" id="ARBA00022573"/>
    </source>
</evidence>
<protein>
    <submittedName>
        <fullName evidence="7">Precorrin-6A synthase (Deacetylating)</fullName>
        <ecNumber evidence="7">2.1.1.152</ecNumber>
    </submittedName>
</protein>
<evidence type="ECO:0000259" key="6">
    <source>
        <dbReference type="Pfam" id="PF00590"/>
    </source>
</evidence>
<dbReference type="RefSeq" id="WP_382370865.1">
    <property type="nucleotide sequence ID" value="NZ_JBHRZI010000011.1"/>
</dbReference>
<comment type="pathway">
    <text evidence="1">Cofactor biosynthesis; adenosylcobalamin biosynthesis.</text>
</comment>